<protein>
    <submittedName>
        <fullName evidence="8">E3 ubiquitin/ISG15 ligase TRIM25 isoform X1</fullName>
    </submittedName>
</protein>
<evidence type="ECO:0000313" key="8">
    <source>
        <dbReference type="RefSeq" id="XP_014036426.2"/>
    </source>
</evidence>
<dbReference type="InterPro" id="IPR000315">
    <property type="entry name" value="Znf_B-box"/>
</dbReference>
<evidence type="ECO:0000259" key="5">
    <source>
        <dbReference type="PROSITE" id="PS50089"/>
    </source>
</evidence>
<dbReference type="Pfam" id="PF02854">
    <property type="entry name" value="MIF4G"/>
    <property type="match status" value="1"/>
</dbReference>
<sequence>MTVTMAEACISVSLDEFSCSICLDLLNDPVTIPCGHSYCKVCIKGHWDQDDQKLIYSCPQCRQTFTPRPVLSRNNMLTEVVGKLKKTGQEVSPSLPYAGPGDVPCDICTGKQHRAVKSCLVCLASYCETHIQLHYESTALKKHSLRKASTQLNERICPHHGKLLEVYCCTDQQCICYQCAIDQHRGHETVVAPAERAKKQEQVRKVQRECQQKIKNRETAMLDLQNMMGSVKCSAQEAVVDSERTFTELIRFIERRSSEVREMIKAKERDIVSETEGLLDTLEKDNVELRKIDANIILLTQTEDHIHFLQSCKSLFAPLGFEDIPRIPVGHEVYFQKVKMSTSALKEKLEDVCSEELVKFSKTDITGNLVSEESVEHNLGLKETMQAEDPQMQKLFVPMCHILDRLTPKNFGELMVVVTELTIDTEDKLKGIIDLIYERAIAHPASSVVYANLCRCLMGLKVPTSCNPRVTLNFRKLLLNRCQFEFENNKSELFGGKQKELDTTTKLVKPVLTFQGEVSQRLEEAKAMWCRRSLGNIRLICELFQLKMLTAAIVHDCIVKLSKDGDDNSLECLCTMLSTIGKGLEKDRPRMDQYYNVIVNIVKNRTTSPRIRYMLQDVLDLRKLHL</sequence>
<keyword evidence="8" id="KW-0436">Ligase</keyword>
<dbReference type="GeneID" id="106590198"/>
<proteinExistence type="predicted"/>
<dbReference type="InterPro" id="IPR013083">
    <property type="entry name" value="Znf_RING/FYVE/PHD"/>
</dbReference>
<dbReference type="InterPro" id="IPR003890">
    <property type="entry name" value="MIF4G-like_typ-3"/>
</dbReference>
<keyword evidence="2 4" id="KW-0863">Zinc-finger</keyword>
<dbReference type="CDD" id="cd19802">
    <property type="entry name" value="Bbox1_TRIM8-like"/>
    <property type="match status" value="1"/>
</dbReference>
<feature type="domain" description="B box-type" evidence="6">
    <location>
        <begin position="152"/>
        <end position="192"/>
    </location>
</feature>
<dbReference type="Gene3D" id="3.30.160.60">
    <property type="entry name" value="Classic Zinc Finger"/>
    <property type="match status" value="1"/>
</dbReference>
<dbReference type="PROSITE" id="PS50089">
    <property type="entry name" value="ZF_RING_2"/>
    <property type="match status" value="1"/>
</dbReference>
<dbReference type="SMART" id="SM00336">
    <property type="entry name" value="BBOX"/>
    <property type="match status" value="1"/>
</dbReference>
<dbReference type="CDD" id="cd19769">
    <property type="entry name" value="Bbox2_TRIM16-like"/>
    <property type="match status" value="1"/>
</dbReference>
<dbReference type="InterPro" id="IPR016024">
    <property type="entry name" value="ARM-type_fold"/>
</dbReference>
<dbReference type="InterPro" id="IPR001841">
    <property type="entry name" value="Znf_RING"/>
</dbReference>
<reference evidence="8" key="1">
    <citation type="submission" date="2025-08" db="UniProtKB">
        <authorList>
            <consortium name="RefSeq"/>
        </authorList>
    </citation>
    <scope>IDENTIFICATION</scope>
</reference>
<dbReference type="PROSITE" id="PS50119">
    <property type="entry name" value="ZF_BBOX"/>
    <property type="match status" value="1"/>
</dbReference>
<dbReference type="SUPFAM" id="SSF57845">
    <property type="entry name" value="B-box zinc-binding domain"/>
    <property type="match status" value="1"/>
</dbReference>
<dbReference type="PANTHER" id="PTHR25465:SF5">
    <property type="entry name" value="E3 UBIQUITIN_ISG15 LIGASE TRIM25-RELATED"/>
    <property type="match status" value="1"/>
</dbReference>
<dbReference type="SMART" id="SM00543">
    <property type="entry name" value="MIF4G"/>
    <property type="match status" value="1"/>
</dbReference>
<organism evidence="7 8">
    <name type="scientific">Salmo salar</name>
    <name type="common">Atlantic salmon</name>
    <dbReference type="NCBI Taxonomy" id="8030"/>
    <lineage>
        <taxon>Eukaryota</taxon>
        <taxon>Metazoa</taxon>
        <taxon>Chordata</taxon>
        <taxon>Craniata</taxon>
        <taxon>Vertebrata</taxon>
        <taxon>Euteleostomi</taxon>
        <taxon>Actinopterygii</taxon>
        <taxon>Neopterygii</taxon>
        <taxon>Teleostei</taxon>
        <taxon>Protacanthopterygii</taxon>
        <taxon>Salmoniformes</taxon>
        <taxon>Salmonidae</taxon>
        <taxon>Salmoninae</taxon>
        <taxon>Salmo</taxon>
    </lineage>
</organism>
<evidence type="ECO:0000256" key="3">
    <source>
        <dbReference type="ARBA" id="ARBA00022833"/>
    </source>
</evidence>
<evidence type="ECO:0000256" key="2">
    <source>
        <dbReference type="ARBA" id="ARBA00022771"/>
    </source>
</evidence>
<keyword evidence="3" id="KW-0862">Zinc</keyword>
<evidence type="ECO:0000256" key="1">
    <source>
        <dbReference type="ARBA" id="ARBA00022723"/>
    </source>
</evidence>
<gene>
    <name evidence="8" type="primary">LOC106590198</name>
</gene>
<name>A0A1S3Q901_SALSA</name>
<dbReference type="Pfam" id="PF25600">
    <property type="entry name" value="TRIM_CC"/>
    <property type="match status" value="1"/>
</dbReference>
<dbReference type="Pfam" id="PF15227">
    <property type="entry name" value="zf-C3HC4_4"/>
    <property type="match status" value="1"/>
</dbReference>
<dbReference type="GO" id="GO:0003723">
    <property type="term" value="F:RNA binding"/>
    <property type="evidence" value="ECO:0007669"/>
    <property type="project" value="InterPro"/>
</dbReference>
<dbReference type="KEGG" id="sasa:106590198"/>
<dbReference type="PROSITE" id="PS00518">
    <property type="entry name" value="ZF_RING_1"/>
    <property type="match status" value="1"/>
</dbReference>
<keyword evidence="7" id="KW-1185">Reference proteome</keyword>
<dbReference type="InterPro" id="IPR017907">
    <property type="entry name" value="Znf_RING_CS"/>
</dbReference>
<feature type="domain" description="RING-type" evidence="5">
    <location>
        <begin position="19"/>
        <end position="62"/>
    </location>
</feature>
<evidence type="ECO:0000256" key="4">
    <source>
        <dbReference type="PROSITE-ProRule" id="PRU00024"/>
    </source>
</evidence>
<dbReference type="Gene3D" id="4.10.830.40">
    <property type="match status" value="1"/>
</dbReference>
<dbReference type="Gene3D" id="3.30.40.10">
    <property type="entry name" value="Zinc/RING finger domain, C3HC4 (zinc finger)"/>
    <property type="match status" value="1"/>
</dbReference>
<dbReference type="InterPro" id="IPR058030">
    <property type="entry name" value="TRIM8/14/16/25/29/45/65_CC"/>
</dbReference>
<dbReference type="AlphaFoldDB" id="A0A1S3Q901"/>
<dbReference type="Proteomes" id="UP001652741">
    <property type="component" value="Chromosome ssa29"/>
</dbReference>
<dbReference type="SUPFAM" id="SSF48371">
    <property type="entry name" value="ARM repeat"/>
    <property type="match status" value="1"/>
</dbReference>
<dbReference type="Pfam" id="PF00643">
    <property type="entry name" value="zf-B_box"/>
    <property type="match status" value="1"/>
</dbReference>
<dbReference type="PANTHER" id="PTHR25465">
    <property type="entry name" value="B-BOX DOMAIN CONTAINING"/>
    <property type="match status" value="1"/>
</dbReference>
<dbReference type="InterPro" id="IPR051051">
    <property type="entry name" value="E3_ubiq-ligase_TRIM/RNF"/>
</dbReference>
<keyword evidence="1" id="KW-0479">Metal-binding</keyword>
<evidence type="ECO:0000313" key="7">
    <source>
        <dbReference type="Proteomes" id="UP001652741"/>
    </source>
</evidence>
<dbReference type="Gene3D" id="1.25.40.180">
    <property type="match status" value="1"/>
</dbReference>
<dbReference type="RefSeq" id="XP_014036426.2">
    <property type="nucleotide sequence ID" value="XM_014180951.2"/>
</dbReference>
<accession>A0A1S3Q901</accession>
<dbReference type="GO" id="GO:0008270">
    <property type="term" value="F:zinc ion binding"/>
    <property type="evidence" value="ECO:0007669"/>
    <property type="project" value="UniProtKB-KW"/>
</dbReference>
<dbReference type="SUPFAM" id="SSF57850">
    <property type="entry name" value="RING/U-box"/>
    <property type="match status" value="1"/>
</dbReference>
<evidence type="ECO:0000259" key="6">
    <source>
        <dbReference type="PROSITE" id="PS50119"/>
    </source>
</evidence>
<dbReference type="SMART" id="SM00184">
    <property type="entry name" value="RING"/>
    <property type="match status" value="1"/>
</dbReference>